<dbReference type="EMBL" id="SBIQ01000033">
    <property type="protein sequence ID" value="KAF7684029.1"/>
    <property type="molecule type" value="Genomic_DNA"/>
</dbReference>
<sequence length="168" mass="19985">MKQNLTLFMRVADLIKSYERIIHDKKMEETYKRKPIYKKKANTDDYSKNKYDVLDKNHHITFNKYKYDICMKDKIQIQNILYKQPAPKFETAKEPMLITSYPLRHIARMDARGIVKNNFFVKNDKLVSKNKVMADKCARIESQEKSKNKVEVVESVKINRNILMGPFC</sequence>
<organism evidence="1 2">
    <name type="scientific">Astathelohania contejeani</name>
    <dbReference type="NCBI Taxonomy" id="164912"/>
    <lineage>
        <taxon>Eukaryota</taxon>
        <taxon>Fungi</taxon>
        <taxon>Fungi incertae sedis</taxon>
        <taxon>Microsporidia</taxon>
        <taxon>Astathelohaniidae</taxon>
        <taxon>Astathelohania</taxon>
    </lineage>
</organism>
<comment type="caution">
    <text evidence="1">The sequence shown here is derived from an EMBL/GenBank/DDBJ whole genome shotgun (WGS) entry which is preliminary data.</text>
</comment>
<protein>
    <submittedName>
        <fullName evidence="1">Uncharacterized protein</fullName>
    </submittedName>
</protein>
<reference evidence="1 2" key="1">
    <citation type="submission" date="2019-01" db="EMBL/GenBank/DDBJ databases">
        <title>Genomes sequencing and comparative genomics of infectious freshwater microsporidia, Cucumispora dikerogammari and Thelohania contejeani.</title>
        <authorList>
            <person name="Cormier A."/>
            <person name="Giraud I."/>
            <person name="Wattier R."/>
            <person name="Teixeira M."/>
            <person name="Grandjean F."/>
            <person name="Rigaud T."/>
            <person name="Cordaux R."/>
        </authorList>
    </citation>
    <scope>NUCLEOTIDE SEQUENCE [LARGE SCALE GENOMIC DNA]</scope>
    <source>
        <strain evidence="1">T1</strain>
        <tissue evidence="1">Spores</tissue>
    </source>
</reference>
<proteinExistence type="predicted"/>
<evidence type="ECO:0000313" key="2">
    <source>
        <dbReference type="Proteomes" id="UP001516464"/>
    </source>
</evidence>
<evidence type="ECO:0000313" key="1">
    <source>
        <dbReference type="EMBL" id="KAF7684029.1"/>
    </source>
</evidence>
<name>A0ABQ7I0T9_9MICR</name>
<gene>
    <name evidence="1" type="ORF">TCON_0780</name>
</gene>
<keyword evidence="2" id="KW-1185">Reference proteome</keyword>
<dbReference type="Proteomes" id="UP001516464">
    <property type="component" value="Unassembled WGS sequence"/>
</dbReference>
<accession>A0ABQ7I0T9</accession>